<dbReference type="Proteomes" id="UP000179807">
    <property type="component" value="Unassembled WGS sequence"/>
</dbReference>
<keyword evidence="5" id="KW-1185">Reference proteome</keyword>
<dbReference type="Gene3D" id="2.130.10.10">
    <property type="entry name" value="YVTN repeat-like/Quinoprotein amine dehydrogenase"/>
    <property type="match status" value="1"/>
</dbReference>
<gene>
    <name evidence="4" type="ORF">TRFO_01398</name>
</gene>
<dbReference type="PANTHER" id="PTHR10971">
    <property type="entry name" value="MRNA EXPORT FACTOR AND BUB3"/>
    <property type="match status" value="1"/>
</dbReference>
<dbReference type="GeneID" id="94824781"/>
<keyword evidence="3" id="KW-0732">Signal</keyword>
<dbReference type="VEuPathDB" id="TrichDB:TRFO_01398"/>
<proteinExistence type="predicted"/>
<evidence type="ECO:0008006" key="6">
    <source>
        <dbReference type="Google" id="ProtNLM"/>
    </source>
</evidence>
<dbReference type="InterPro" id="IPR001680">
    <property type="entry name" value="WD40_rpt"/>
</dbReference>
<dbReference type="AlphaFoldDB" id="A0A1J4K8C9"/>
<evidence type="ECO:0000313" key="4">
    <source>
        <dbReference type="EMBL" id="OHT07226.1"/>
    </source>
</evidence>
<evidence type="ECO:0000256" key="3">
    <source>
        <dbReference type="SAM" id="SignalP"/>
    </source>
</evidence>
<protein>
    <recommendedName>
        <fullName evidence="6">Anaphase-promoting complex subunit 4 WD40 domain-containing protein</fullName>
    </recommendedName>
</protein>
<sequence length="358" mass="40014">MNKPYVNMVKSQVNFLILVTIFHLTLQMSKQGGGANNFYKIDNQFKDTISDLVFGNGQRYLAATSWDGIITVWEFPEDYSQATEKYRYADPQKNAFLRCCFNEDCSDLFFGDSQGQIFVVKLNEPNLQGKPPHKLVDSSNTPIVGLCYCVPKSQVVLLKLNKQLQILDTQMITIELTNKPICMSISGTILYVAMLGPSIVKIDLNTRTLQQVQTSHMYQIRSISVSPTKPDYYISGSIYGQVEICAGSNRTILPCHRTDQTPQIWASNSVAMHPNQPFAISAGGDGTIKMINLEKGRPGREQKMSNNSFPLTTVAISSNGEVAAIAQGYDWSRGAEKYLSDKPELQLYIRKMANNEFG</sequence>
<feature type="chain" id="PRO_5013312203" description="Anaphase-promoting complex subunit 4 WD40 domain-containing protein" evidence="3">
    <location>
        <begin position="28"/>
        <end position="358"/>
    </location>
</feature>
<keyword evidence="1" id="KW-0853">WD repeat</keyword>
<name>A0A1J4K8C9_9EUKA</name>
<accession>A0A1J4K8C9</accession>
<evidence type="ECO:0000313" key="5">
    <source>
        <dbReference type="Proteomes" id="UP000179807"/>
    </source>
</evidence>
<dbReference type="SUPFAM" id="SSF50978">
    <property type="entry name" value="WD40 repeat-like"/>
    <property type="match status" value="1"/>
</dbReference>
<keyword evidence="2" id="KW-0677">Repeat</keyword>
<dbReference type="OrthoDB" id="256303at2759"/>
<reference evidence="4" key="1">
    <citation type="submission" date="2016-10" db="EMBL/GenBank/DDBJ databases">
        <authorList>
            <person name="Benchimol M."/>
            <person name="Almeida L.G."/>
            <person name="Vasconcelos A.T."/>
            <person name="Perreira-Neves A."/>
            <person name="Rosa I.A."/>
            <person name="Tasca T."/>
            <person name="Bogo M.R."/>
            <person name="de Souza W."/>
        </authorList>
    </citation>
    <scope>NUCLEOTIDE SEQUENCE [LARGE SCALE GENOMIC DNA]</scope>
    <source>
        <strain evidence="4">K</strain>
    </source>
</reference>
<dbReference type="InterPro" id="IPR036322">
    <property type="entry name" value="WD40_repeat_dom_sf"/>
</dbReference>
<evidence type="ECO:0000256" key="2">
    <source>
        <dbReference type="ARBA" id="ARBA00022737"/>
    </source>
</evidence>
<feature type="signal peptide" evidence="3">
    <location>
        <begin position="1"/>
        <end position="27"/>
    </location>
</feature>
<organism evidence="4 5">
    <name type="scientific">Tritrichomonas foetus</name>
    <dbReference type="NCBI Taxonomy" id="1144522"/>
    <lineage>
        <taxon>Eukaryota</taxon>
        <taxon>Metamonada</taxon>
        <taxon>Parabasalia</taxon>
        <taxon>Tritrichomonadida</taxon>
        <taxon>Tritrichomonadidae</taxon>
        <taxon>Tritrichomonas</taxon>
    </lineage>
</organism>
<dbReference type="Pfam" id="PF00400">
    <property type="entry name" value="WD40"/>
    <property type="match status" value="2"/>
</dbReference>
<dbReference type="EMBL" id="MLAK01000704">
    <property type="protein sequence ID" value="OHT07226.1"/>
    <property type="molecule type" value="Genomic_DNA"/>
</dbReference>
<evidence type="ECO:0000256" key="1">
    <source>
        <dbReference type="ARBA" id="ARBA00022574"/>
    </source>
</evidence>
<dbReference type="InterPro" id="IPR015943">
    <property type="entry name" value="WD40/YVTN_repeat-like_dom_sf"/>
</dbReference>
<dbReference type="SMART" id="SM00320">
    <property type="entry name" value="WD40"/>
    <property type="match status" value="3"/>
</dbReference>
<dbReference type="RefSeq" id="XP_068360362.1">
    <property type="nucleotide sequence ID" value="XM_068490077.1"/>
</dbReference>
<comment type="caution">
    <text evidence="4">The sequence shown here is derived from an EMBL/GenBank/DDBJ whole genome shotgun (WGS) entry which is preliminary data.</text>
</comment>